<evidence type="ECO:0000259" key="1">
    <source>
        <dbReference type="Pfam" id="PF00561"/>
    </source>
</evidence>
<sequence length="123" mass="13619">MDVLWAAPGDEKLTFLGQSYGTQLGAVYAEQFPERVRATILDGVFDPHLGTAGWRGHTAPRRLRLTSGGPTLWAVAREMPISSATWATGLPARTRSTRSRLPWRVSRALGWDKETSAVMKLLR</sequence>
<keyword evidence="3" id="KW-1185">Reference proteome</keyword>
<evidence type="ECO:0000313" key="2">
    <source>
        <dbReference type="EMBL" id="MDP9843511.1"/>
    </source>
</evidence>
<dbReference type="EMBL" id="JAUSQU010000001">
    <property type="protein sequence ID" value="MDP9843511.1"/>
    <property type="molecule type" value="Genomic_DNA"/>
</dbReference>
<proteinExistence type="predicted"/>
<dbReference type="Proteomes" id="UP001225356">
    <property type="component" value="Unassembled WGS sequence"/>
</dbReference>
<dbReference type="InterPro" id="IPR000073">
    <property type="entry name" value="AB_hydrolase_1"/>
</dbReference>
<dbReference type="SUPFAM" id="SSF53474">
    <property type="entry name" value="alpha/beta-Hydrolases"/>
    <property type="match status" value="1"/>
</dbReference>
<reference evidence="2 3" key="1">
    <citation type="submission" date="2023-07" db="EMBL/GenBank/DDBJ databases">
        <title>Sequencing the genomes of 1000 actinobacteria strains.</title>
        <authorList>
            <person name="Klenk H.-P."/>
        </authorList>
    </citation>
    <scope>NUCLEOTIDE SEQUENCE [LARGE SCALE GENOMIC DNA]</scope>
    <source>
        <strain evidence="2 3">DSM 46740</strain>
    </source>
</reference>
<accession>A0ABT9Q9V4</accession>
<dbReference type="Gene3D" id="3.40.50.1820">
    <property type="entry name" value="alpha/beta hydrolase"/>
    <property type="match status" value="1"/>
</dbReference>
<organism evidence="2 3">
    <name type="scientific">Streptosporangium lutulentum</name>
    <dbReference type="NCBI Taxonomy" id="1461250"/>
    <lineage>
        <taxon>Bacteria</taxon>
        <taxon>Bacillati</taxon>
        <taxon>Actinomycetota</taxon>
        <taxon>Actinomycetes</taxon>
        <taxon>Streptosporangiales</taxon>
        <taxon>Streptosporangiaceae</taxon>
        <taxon>Streptosporangium</taxon>
    </lineage>
</organism>
<evidence type="ECO:0000313" key="3">
    <source>
        <dbReference type="Proteomes" id="UP001225356"/>
    </source>
</evidence>
<comment type="caution">
    <text evidence="2">The sequence shown here is derived from an EMBL/GenBank/DDBJ whole genome shotgun (WGS) entry which is preliminary data.</text>
</comment>
<gene>
    <name evidence="2" type="ORF">J2853_002722</name>
</gene>
<dbReference type="Pfam" id="PF00561">
    <property type="entry name" value="Abhydrolase_1"/>
    <property type="match status" value="1"/>
</dbReference>
<protein>
    <submittedName>
        <fullName evidence="2">Pimeloyl-ACP methyl ester carboxylesterase</fullName>
    </submittedName>
</protein>
<name>A0ABT9Q9V4_9ACTN</name>
<feature type="domain" description="AB hydrolase-1" evidence="1">
    <location>
        <begin position="9"/>
        <end position="60"/>
    </location>
</feature>
<dbReference type="InterPro" id="IPR029058">
    <property type="entry name" value="AB_hydrolase_fold"/>
</dbReference>